<dbReference type="Pfam" id="PF03466">
    <property type="entry name" value="LysR_substrate"/>
    <property type="match status" value="1"/>
</dbReference>
<dbReference type="Proteomes" id="UP000474565">
    <property type="component" value="Unassembled WGS sequence"/>
</dbReference>
<dbReference type="Gene3D" id="1.10.10.10">
    <property type="entry name" value="Winged helix-like DNA-binding domain superfamily/Winged helix DNA-binding domain"/>
    <property type="match status" value="1"/>
</dbReference>
<organism evidence="6 7">
    <name type="scientific">Duganella lactea</name>
    <dbReference type="NCBI Taxonomy" id="2692173"/>
    <lineage>
        <taxon>Bacteria</taxon>
        <taxon>Pseudomonadati</taxon>
        <taxon>Pseudomonadota</taxon>
        <taxon>Betaproteobacteria</taxon>
        <taxon>Burkholderiales</taxon>
        <taxon>Oxalobacteraceae</taxon>
        <taxon>Telluria group</taxon>
        <taxon>Duganella</taxon>
    </lineage>
</organism>
<evidence type="ECO:0000256" key="1">
    <source>
        <dbReference type="ARBA" id="ARBA00009437"/>
    </source>
</evidence>
<keyword evidence="4" id="KW-0804">Transcription</keyword>
<feature type="domain" description="HTH lysR-type" evidence="5">
    <location>
        <begin position="1"/>
        <end position="61"/>
    </location>
</feature>
<keyword evidence="3" id="KW-0238">DNA-binding</keyword>
<dbReference type="PANTHER" id="PTHR30537">
    <property type="entry name" value="HTH-TYPE TRANSCRIPTIONAL REGULATOR"/>
    <property type="match status" value="1"/>
</dbReference>
<dbReference type="SUPFAM" id="SSF53850">
    <property type="entry name" value="Periplasmic binding protein-like II"/>
    <property type="match status" value="1"/>
</dbReference>
<dbReference type="GO" id="GO:0003700">
    <property type="term" value="F:DNA-binding transcription factor activity"/>
    <property type="evidence" value="ECO:0007669"/>
    <property type="project" value="InterPro"/>
</dbReference>
<dbReference type="GO" id="GO:0043565">
    <property type="term" value="F:sequence-specific DNA binding"/>
    <property type="evidence" value="ECO:0007669"/>
    <property type="project" value="TreeGrafter"/>
</dbReference>
<dbReference type="InterPro" id="IPR005119">
    <property type="entry name" value="LysR_subst-bd"/>
</dbReference>
<dbReference type="InterPro" id="IPR000847">
    <property type="entry name" value="LysR_HTH_N"/>
</dbReference>
<dbReference type="SUPFAM" id="SSF46785">
    <property type="entry name" value="Winged helix' DNA-binding domain"/>
    <property type="match status" value="1"/>
</dbReference>
<dbReference type="InterPro" id="IPR036390">
    <property type="entry name" value="WH_DNA-bd_sf"/>
</dbReference>
<evidence type="ECO:0000259" key="5">
    <source>
        <dbReference type="PROSITE" id="PS50931"/>
    </source>
</evidence>
<name>A0A6L8MKB5_9BURK</name>
<dbReference type="GO" id="GO:0006351">
    <property type="term" value="P:DNA-templated transcription"/>
    <property type="evidence" value="ECO:0007669"/>
    <property type="project" value="TreeGrafter"/>
</dbReference>
<dbReference type="AlphaFoldDB" id="A0A6L8MKB5"/>
<dbReference type="RefSeq" id="WP_161018222.1">
    <property type="nucleotide sequence ID" value="NZ_WWCP01000002.1"/>
</dbReference>
<comment type="similarity">
    <text evidence="1">Belongs to the LysR transcriptional regulatory family.</text>
</comment>
<sequence length="320" mass="34874">MQISNLNDLALFAAIVKAGSITAAASATGQTKSKISRRLAVLEEQLGLRLIQRSTRAVHVTEVGADFFKYCEAMLEAAQGAMNLAKQAIEQPRGLVRVSTPAGLAHLFLADLLPGFLLENPEVQVALELTNRRVDLIREGFDIALRVRTLLSDSELILRSLGTSPQVLVASPAFAEKLGSIHEPSVLDGVVGLGASEHDGMSAWLVKDAKDKIYTIPFKPALRASYGPLLIRAVLQGVGVAQLPLNLCHEHLQRNELVLLLPKFRLPEHQLHLVYGSSKGLSPAVRVFADYLVEHLRPQLKHVQDVYKSMLNETPATLIA</sequence>
<accession>A0A6L8MKB5</accession>
<dbReference type="PANTHER" id="PTHR30537:SF31">
    <property type="entry name" value="TRANSCRIPTIONAL REGULATOR, LYSR FAMILY"/>
    <property type="match status" value="1"/>
</dbReference>
<dbReference type="InterPro" id="IPR036388">
    <property type="entry name" value="WH-like_DNA-bd_sf"/>
</dbReference>
<gene>
    <name evidence="6" type="ORF">GTP44_02715</name>
</gene>
<protein>
    <submittedName>
        <fullName evidence="6">LysR family transcriptional regulator</fullName>
    </submittedName>
</protein>
<evidence type="ECO:0000256" key="3">
    <source>
        <dbReference type="ARBA" id="ARBA00023125"/>
    </source>
</evidence>
<proteinExistence type="inferred from homology"/>
<dbReference type="PROSITE" id="PS50931">
    <property type="entry name" value="HTH_LYSR"/>
    <property type="match status" value="1"/>
</dbReference>
<dbReference type="InterPro" id="IPR058163">
    <property type="entry name" value="LysR-type_TF_proteobact-type"/>
</dbReference>
<evidence type="ECO:0000313" key="6">
    <source>
        <dbReference type="EMBL" id="MYM80875.1"/>
    </source>
</evidence>
<dbReference type="FunFam" id="1.10.10.10:FF:000001">
    <property type="entry name" value="LysR family transcriptional regulator"/>
    <property type="match status" value="1"/>
</dbReference>
<dbReference type="Pfam" id="PF00126">
    <property type="entry name" value="HTH_1"/>
    <property type="match status" value="1"/>
</dbReference>
<evidence type="ECO:0000256" key="2">
    <source>
        <dbReference type="ARBA" id="ARBA00023015"/>
    </source>
</evidence>
<evidence type="ECO:0000313" key="7">
    <source>
        <dbReference type="Proteomes" id="UP000474565"/>
    </source>
</evidence>
<dbReference type="EMBL" id="WWCP01000002">
    <property type="protein sequence ID" value="MYM80875.1"/>
    <property type="molecule type" value="Genomic_DNA"/>
</dbReference>
<keyword evidence="2" id="KW-0805">Transcription regulation</keyword>
<evidence type="ECO:0000256" key="4">
    <source>
        <dbReference type="ARBA" id="ARBA00023163"/>
    </source>
</evidence>
<comment type="caution">
    <text evidence="6">The sequence shown here is derived from an EMBL/GenBank/DDBJ whole genome shotgun (WGS) entry which is preliminary data.</text>
</comment>
<dbReference type="Gene3D" id="3.40.190.290">
    <property type="match status" value="1"/>
</dbReference>
<reference evidence="6 7" key="1">
    <citation type="submission" date="2019-12" db="EMBL/GenBank/DDBJ databases">
        <title>Novel species isolated from a subtropical stream in China.</title>
        <authorList>
            <person name="Lu H."/>
        </authorList>
    </citation>
    <scope>NUCLEOTIDE SEQUENCE [LARGE SCALE GENOMIC DNA]</scope>
    <source>
        <strain evidence="6 7">FT50W</strain>
    </source>
</reference>